<sequence>MDTTTRSFILVLNLKSSMGYDLDMIIVQVETWVKNINKVAPNLIENYILTTYLESKNGFYMKNNVFTTMNDLISYLNGVVISSGLSDQPTLAAINSAQSFTYLMRPMSNVHVFADSPSSDDTSNSLYISSNTTELQLIQRTLSWRNKIIIVLSETKERPLDTFGDEYDVFKRVVRATHGDLLLIRKTEIENVINKLFPYFYQMENIAVRYQTMNMTLESVLIKADSLTQPVNILVNVDQEQILPSITDTNNTLTEVIKGEYFALYRTFMNRTSEINISTISDVNIRIWINSAHTGYLAYSANPEIDVGSAVTISELPSYITGYVTGFTDIKRFSQSTLNLLGYTIEQEISAEIRSSECTFSYQFPPRPTCTPGPFVQTICQILDDTFVYIAPGFVLGGLELTVIGINPTDENSPKILDRI</sequence>
<reference evidence="2" key="1">
    <citation type="submission" date="2016-11" db="UniProtKB">
        <authorList>
            <consortium name="WormBaseParasite"/>
        </authorList>
    </citation>
    <scope>IDENTIFICATION</scope>
</reference>
<dbReference type="Proteomes" id="UP000095283">
    <property type="component" value="Unplaced"/>
</dbReference>
<accession>A0A1I7XKM4</accession>
<keyword evidence="1" id="KW-1185">Reference proteome</keyword>
<organism evidence="1 2">
    <name type="scientific">Heterorhabditis bacteriophora</name>
    <name type="common">Entomopathogenic nematode worm</name>
    <dbReference type="NCBI Taxonomy" id="37862"/>
    <lineage>
        <taxon>Eukaryota</taxon>
        <taxon>Metazoa</taxon>
        <taxon>Ecdysozoa</taxon>
        <taxon>Nematoda</taxon>
        <taxon>Chromadorea</taxon>
        <taxon>Rhabditida</taxon>
        <taxon>Rhabditina</taxon>
        <taxon>Rhabditomorpha</taxon>
        <taxon>Strongyloidea</taxon>
        <taxon>Heterorhabditidae</taxon>
        <taxon>Heterorhabditis</taxon>
    </lineage>
</organism>
<dbReference type="PANTHER" id="PTHR47324">
    <property type="entry name" value="PROTEIN IRG-7-RELATED"/>
    <property type="match status" value="1"/>
</dbReference>
<dbReference type="InterPro" id="IPR053295">
    <property type="entry name" value="Innate_immunity_reg"/>
</dbReference>
<evidence type="ECO:0000313" key="2">
    <source>
        <dbReference type="WBParaSite" id="Hba_18054"/>
    </source>
</evidence>
<proteinExistence type="predicted"/>
<evidence type="ECO:0000313" key="1">
    <source>
        <dbReference type="Proteomes" id="UP000095283"/>
    </source>
</evidence>
<dbReference type="WBParaSite" id="Hba_18054">
    <property type="protein sequence ID" value="Hba_18054"/>
    <property type="gene ID" value="Hba_18054"/>
</dbReference>
<dbReference type="AlphaFoldDB" id="A0A1I7XKM4"/>
<name>A0A1I7XKM4_HETBA</name>
<dbReference type="PANTHER" id="PTHR47324:SF3">
    <property type="entry name" value="EGF-LIKE DOMAIN-CONTAINING PROTEIN"/>
    <property type="match status" value="1"/>
</dbReference>
<protein>
    <submittedName>
        <fullName evidence="2">ANF_receptor domain-containing protein</fullName>
    </submittedName>
</protein>